<feature type="compositionally biased region" description="Acidic residues" evidence="3">
    <location>
        <begin position="374"/>
        <end position="384"/>
    </location>
</feature>
<comment type="subcellular location">
    <subcellularLocation>
        <location evidence="1">Recycling endosome</location>
    </subcellularLocation>
</comment>
<feature type="compositionally biased region" description="Basic and acidic residues" evidence="3">
    <location>
        <begin position="458"/>
        <end position="468"/>
    </location>
</feature>
<dbReference type="PANTHER" id="PTHR15746">
    <property type="entry name" value="RAB11-RELATED"/>
    <property type="match status" value="1"/>
</dbReference>
<evidence type="ECO:0000313" key="6">
    <source>
        <dbReference type="Proteomes" id="UP001221898"/>
    </source>
</evidence>
<dbReference type="GO" id="GO:0055037">
    <property type="term" value="C:recycling endosome"/>
    <property type="evidence" value="ECO:0007669"/>
    <property type="project" value="UniProtKB-SubCell"/>
</dbReference>
<feature type="compositionally biased region" description="Polar residues" evidence="3">
    <location>
        <begin position="277"/>
        <end position="286"/>
    </location>
</feature>
<keyword evidence="2" id="KW-0967">Endosome</keyword>
<dbReference type="SMART" id="SM00239">
    <property type="entry name" value="C2"/>
    <property type="match status" value="1"/>
</dbReference>
<reference evidence="5" key="1">
    <citation type="journal article" date="2023" name="Science">
        <title>Genome structures resolve the early diversification of teleost fishes.</title>
        <authorList>
            <person name="Parey E."/>
            <person name="Louis A."/>
            <person name="Montfort J."/>
            <person name="Bouchez O."/>
            <person name="Roques C."/>
            <person name="Iampietro C."/>
            <person name="Lluch J."/>
            <person name="Castinel A."/>
            <person name="Donnadieu C."/>
            <person name="Desvignes T."/>
            <person name="Floi Bucao C."/>
            <person name="Jouanno E."/>
            <person name="Wen M."/>
            <person name="Mejri S."/>
            <person name="Dirks R."/>
            <person name="Jansen H."/>
            <person name="Henkel C."/>
            <person name="Chen W.J."/>
            <person name="Zahm M."/>
            <person name="Cabau C."/>
            <person name="Klopp C."/>
            <person name="Thompson A.W."/>
            <person name="Robinson-Rechavi M."/>
            <person name="Braasch I."/>
            <person name="Lecointre G."/>
            <person name="Bobe J."/>
            <person name="Postlethwait J.H."/>
            <person name="Berthelot C."/>
            <person name="Roest Crollius H."/>
            <person name="Guiguen Y."/>
        </authorList>
    </citation>
    <scope>NUCLEOTIDE SEQUENCE</scope>
    <source>
        <strain evidence="5">NC1722</strain>
    </source>
</reference>
<proteinExistence type="predicted"/>
<dbReference type="FunFam" id="2.60.40.150:FF:000070">
    <property type="entry name" value="rab11 family-interacting protein 2 isoform X1"/>
    <property type="match status" value="1"/>
</dbReference>
<feature type="compositionally biased region" description="Basic and acidic residues" evidence="3">
    <location>
        <begin position="363"/>
        <end position="373"/>
    </location>
</feature>
<feature type="domain" description="C2" evidence="4">
    <location>
        <begin position="1"/>
        <end position="119"/>
    </location>
</feature>
<dbReference type="InterPro" id="IPR035892">
    <property type="entry name" value="C2_domain_sf"/>
</dbReference>
<feature type="region of interest" description="Disordered" evidence="3">
    <location>
        <begin position="316"/>
        <end position="489"/>
    </location>
</feature>
<organism evidence="5 6">
    <name type="scientific">Aldrovandia affinis</name>
    <dbReference type="NCBI Taxonomy" id="143900"/>
    <lineage>
        <taxon>Eukaryota</taxon>
        <taxon>Metazoa</taxon>
        <taxon>Chordata</taxon>
        <taxon>Craniata</taxon>
        <taxon>Vertebrata</taxon>
        <taxon>Euteleostomi</taxon>
        <taxon>Actinopterygii</taxon>
        <taxon>Neopterygii</taxon>
        <taxon>Teleostei</taxon>
        <taxon>Notacanthiformes</taxon>
        <taxon>Halosauridae</taxon>
        <taxon>Aldrovandia</taxon>
    </lineage>
</organism>
<keyword evidence="6" id="KW-1185">Reference proteome</keyword>
<protein>
    <recommendedName>
        <fullName evidence="4">C2 domain-containing protein</fullName>
    </recommendedName>
</protein>
<feature type="compositionally biased region" description="Polar residues" evidence="3">
    <location>
        <begin position="248"/>
        <end position="257"/>
    </location>
</feature>
<feature type="compositionally biased region" description="Basic and acidic residues" evidence="3">
    <location>
        <begin position="385"/>
        <end position="442"/>
    </location>
</feature>
<dbReference type="GO" id="GO:0031267">
    <property type="term" value="F:small GTPase binding"/>
    <property type="evidence" value="ECO:0007669"/>
    <property type="project" value="InterPro"/>
</dbReference>
<dbReference type="Pfam" id="PF00168">
    <property type="entry name" value="C2"/>
    <property type="match status" value="1"/>
</dbReference>
<evidence type="ECO:0000256" key="3">
    <source>
        <dbReference type="SAM" id="MobiDB-lite"/>
    </source>
</evidence>
<dbReference type="GO" id="GO:0045055">
    <property type="term" value="P:regulated exocytosis"/>
    <property type="evidence" value="ECO:0007669"/>
    <property type="project" value="TreeGrafter"/>
</dbReference>
<sequence>MSLADQSQQWYPTSVQVTVHQARNLRVKGKNGTNDAYAIMQVAKDKFSTSVAEKCVSPVWKEEATFDLPLFHHGNAERCTLYVTVNHRALVGLDKLLGQAVVNLLELHDKAPRNKTEWFKLLDKSGKADKDRGEVLLDVQFMRNNMTASMFDLSAQDRPRSRIAKLKDKIRGKKKDGFSDSASAIVPSSGAQVLTDSEPEGPDAHADSPKVKKKSKMKTLFAPKSNLQRNVSQSMSTLGSLPEKDSALSGSRSSGLNVESPEVKKKFKFLTHRRTGSTESKVSQGPFSLLGRSKQNAGEQNSVCINGSHVYAEEHEAKAAGSTLSLNSSGPGSLEDLRRAQGRTNSDVSVDSLRGLSVPSYRPESREQRGREQQEEEDKEEEEESRVAEERRRAEARRREEEEQRERKRKEEEEEARVLEERRVREEAAAQKRAEEQKRQEETGSVGDRLSSLFGIARRKEEQPKQEPKPATPSPPLQPSSGTPSRRSR</sequence>
<dbReference type="SUPFAM" id="SSF49562">
    <property type="entry name" value="C2 domain (Calcium/lipid-binding domain, CaLB)"/>
    <property type="match status" value="1"/>
</dbReference>
<feature type="compositionally biased region" description="Polar residues" evidence="3">
    <location>
        <begin position="225"/>
        <end position="239"/>
    </location>
</feature>
<feature type="compositionally biased region" description="Polar residues" evidence="3">
    <location>
        <begin position="322"/>
        <end position="331"/>
    </location>
</feature>
<dbReference type="CDD" id="cd08682">
    <property type="entry name" value="C2_Rab11-FIP_classI"/>
    <property type="match status" value="1"/>
</dbReference>
<feature type="region of interest" description="Disordered" evidence="3">
    <location>
        <begin position="169"/>
        <end position="301"/>
    </location>
</feature>
<comment type="caution">
    <text evidence="5">The sequence shown here is derived from an EMBL/GenBank/DDBJ whole genome shotgun (WGS) entry which is preliminary data.</text>
</comment>
<feature type="compositionally biased region" description="Polar residues" evidence="3">
    <location>
        <begin position="479"/>
        <end position="489"/>
    </location>
</feature>
<dbReference type="AlphaFoldDB" id="A0AAD7RDA8"/>
<gene>
    <name evidence="5" type="ORF">AAFF_G00248570</name>
</gene>
<feature type="compositionally biased region" description="Basic residues" evidence="3">
    <location>
        <begin position="265"/>
        <end position="275"/>
    </location>
</feature>
<name>A0AAD7RDA8_9TELE</name>
<dbReference type="InterPro" id="IPR000008">
    <property type="entry name" value="C2_dom"/>
</dbReference>
<evidence type="ECO:0000256" key="2">
    <source>
        <dbReference type="ARBA" id="ARBA00022753"/>
    </source>
</evidence>
<evidence type="ECO:0000259" key="4">
    <source>
        <dbReference type="PROSITE" id="PS50004"/>
    </source>
</evidence>
<evidence type="ECO:0000256" key="1">
    <source>
        <dbReference type="ARBA" id="ARBA00004172"/>
    </source>
</evidence>
<dbReference type="PROSITE" id="PS50004">
    <property type="entry name" value="C2"/>
    <property type="match status" value="1"/>
</dbReference>
<dbReference type="InterPro" id="IPR037789">
    <property type="entry name" value="FIP_classI"/>
</dbReference>
<dbReference type="EMBL" id="JAINUG010000332">
    <property type="protein sequence ID" value="KAJ8378062.1"/>
    <property type="molecule type" value="Genomic_DNA"/>
</dbReference>
<dbReference type="Proteomes" id="UP001221898">
    <property type="component" value="Unassembled WGS sequence"/>
</dbReference>
<accession>A0AAD7RDA8</accession>
<dbReference type="PANTHER" id="PTHR15746:SF22">
    <property type="entry name" value="RAB11 FAMILY-INTERACTING PROTEIN 1"/>
    <property type="match status" value="1"/>
</dbReference>
<evidence type="ECO:0000313" key="5">
    <source>
        <dbReference type="EMBL" id="KAJ8378062.1"/>
    </source>
</evidence>
<dbReference type="Gene3D" id="2.60.40.150">
    <property type="entry name" value="C2 domain"/>
    <property type="match status" value="1"/>
</dbReference>